<dbReference type="PROSITE" id="PS00135">
    <property type="entry name" value="TRYPSIN_SER"/>
    <property type="match status" value="1"/>
</dbReference>
<dbReference type="RefSeq" id="WP_236986732.1">
    <property type="nucleotide sequence ID" value="NZ_AP023086.1"/>
</dbReference>
<comment type="subcellular location">
    <subcellularLocation>
        <location evidence="1">Secreted</location>
    </subcellularLocation>
</comment>
<evidence type="ECO:0000256" key="4">
    <source>
        <dbReference type="ARBA" id="ARBA00022614"/>
    </source>
</evidence>
<dbReference type="GO" id="GO:0005509">
    <property type="term" value="F:calcium ion binding"/>
    <property type="evidence" value="ECO:0007669"/>
    <property type="project" value="InterPro"/>
</dbReference>
<evidence type="ECO:0000256" key="10">
    <source>
        <dbReference type="SAM" id="MobiDB-lite"/>
    </source>
</evidence>
<feature type="signal peptide" evidence="11">
    <location>
        <begin position="1"/>
        <end position="25"/>
    </location>
</feature>
<dbReference type="Pfam" id="PF00089">
    <property type="entry name" value="Trypsin"/>
    <property type="match status" value="1"/>
</dbReference>
<dbReference type="SUPFAM" id="SSF103647">
    <property type="entry name" value="TSP type-3 repeat"/>
    <property type="match status" value="4"/>
</dbReference>
<accession>A0AAN1WGP6</accession>
<dbReference type="GO" id="GO:0006508">
    <property type="term" value="P:proteolysis"/>
    <property type="evidence" value="ECO:0007669"/>
    <property type="project" value="UniProtKB-KW"/>
</dbReference>
<evidence type="ECO:0000313" key="13">
    <source>
        <dbReference type="EMBL" id="BCD97259.1"/>
    </source>
</evidence>
<sequence length="881" mass="95054">MKLIKNLLRLSAGLSVIAMANTAFAGTVYKHEVAEYLASKVEVQPAPVAARPTSWADRHSRVFSPAPRIVGGGSADPADWPYIVSLVQKGANPLDGHFCGGSLIRPDVVLTASHCVDGAGVNSFDVYVGSNILSDPGATGEIIGVKKIKMHEDFSLAALSNDIALIFLERATNLPTLPTLSSEQMMSVNVGDAFKVAGWGNMDPNFPEFPDFLQEVDVQHIDPEICNEAYEPIFGPDTINETMICAGTFVGGKDSCHGDSGGPLVVEVDGEPHQVGVVSFGNGSCADPGFFGVYAKVPHFEAWIARNLSTKIIDHPVQDINLQACIDNAAQAAGWTDITEVISLQCDAMGITNLQGIESYENIFELSLGDNPISDITPLEKLTQLQFLNLSGTLVDSLNPLARLTQLSFVMLFDIEGVDCLDVNSGVFTYDDIANACFNFVADIVVEDPGLQRCITGMAEFNDWLLVEEVEGLSCFAHDIHSLSGIEQLNHLFYIFADQNQIQDVSPLASMQRLELLVLEGNNISDISALEELTSLFLLVLWNNQVSDISALSNMTSLVVLDLENNNVSDISALENLVNLQTILLVNNPVTCMDVSAPFSYLDIPSECFAPPVVFIDTDGDGWFDFEDNCPNKANANQKDTDADGIGNRCDSDDDNDGFSDAEENQVGSNPRNPNSTPISILTDWDSDGLLDENDNCPNKANANQKDFDLDGMGDACDSDDDNDGFTDAQENNAGSLPRNPNSTPMTVIIDFDNDGIVDWEDNCMEKANANQKDFDRDGLGDACDSDDDNDGFSDAEENNAGSKPKNPQSTPITIIDDSDSDGIPNSWDNCVDKPNANQKDTDQDGLGNACDRDDDNDGFSDVEEKLAGTHPRNPASFPAG</sequence>
<evidence type="ECO:0000256" key="7">
    <source>
        <dbReference type="ARBA" id="ARBA00022837"/>
    </source>
</evidence>
<dbReference type="Gene3D" id="4.10.1080.10">
    <property type="entry name" value="TSP type-3 repeat"/>
    <property type="match status" value="3"/>
</dbReference>
<evidence type="ECO:0000259" key="12">
    <source>
        <dbReference type="PROSITE" id="PS50240"/>
    </source>
</evidence>
<evidence type="ECO:0000256" key="8">
    <source>
        <dbReference type="ARBA" id="ARBA00023157"/>
    </source>
</evidence>
<dbReference type="PROSITE" id="PS50240">
    <property type="entry name" value="TRYPSIN_DOM"/>
    <property type="match status" value="1"/>
</dbReference>
<dbReference type="InterPro" id="IPR018114">
    <property type="entry name" value="TRYPSIN_HIS"/>
</dbReference>
<evidence type="ECO:0000256" key="2">
    <source>
        <dbReference type="ARBA" id="ARBA00007664"/>
    </source>
</evidence>
<dbReference type="KEGG" id="marq:MARGE09_P1460"/>
<protein>
    <recommendedName>
        <fullName evidence="12">Peptidase S1 domain-containing protein</fullName>
    </recommendedName>
</protein>
<dbReference type="EMBL" id="AP023086">
    <property type="protein sequence ID" value="BCD97259.1"/>
    <property type="molecule type" value="Genomic_DNA"/>
</dbReference>
<keyword evidence="9" id="KW-0645">Protease</keyword>
<dbReference type="PRINTS" id="PR00722">
    <property type="entry name" value="CHYMOTRYPSIN"/>
</dbReference>
<feature type="chain" id="PRO_5042933144" description="Peptidase S1 domain-containing protein" evidence="11">
    <location>
        <begin position="26"/>
        <end position="881"/>
    </location>
</feature>
<feature type="domain" description="Peptidase S1" evidence="12">
    <location>
        <begin position="69"/>
        <end position="309"/>
    </location>
</feature>
<dbReference type="InterPro" id="IPR001314">
    <property type="entry name" value="Peptidase_S1A"/>
</dbReference>
<dbReference type="GO" id="GO:0007155">
    <property type="term" value="P:cell adhesion"/>
    <property type="evidence" value="ECO:0007669"/>
    <property type="project" value="InterPro"/>
</dbReference>
<dbReference type="Pfam" id="PF12799">
    <property type="entry name" value="LRR_4"/>
    <property type="match status" value="2"/>
</dbReference>
<evidence type="ECO:0000256" key="1">
    <source>
        <dbReference type="ARBA" id="ARBA00004613"/>
    </source>
</evidence>
<dbReference type="InterPro" id="IPR032675">
    <property type="entry name" value="LRR_dom_sf"/>
</dbReference>
<dbReference type="SUPFAM" id="SSF50494">
    <property type="entry name" value="Trypsin-like serine proteases"/>
    <property type="match status" value="1"/>
</dbReference>
<evidence type="ECO:0000313" key="14">
    <source>
        <dbReference type="Proteomes" id="UP001320119"/>
    </source>
</evidence>
<keyword evidence="5 11" id="KW-0732">Signal</keyword>
<dbReference type="GO" id="GO:0004252">
    <property type="term" value="F:serine-type endopeptidase activity"/>
    <property type="evidence" value="ECO:0007669"/>
    <property type="project" value="InterPro"/>
</dbReference>
<proteinExistence type="inferred from homology"/>
<feature type="compositionally biased region" description="Low complexity" evidence="10">
    <location>
        <begin position="810"/>
        <end position="827"/>
    </location>
</feature>
<feature type="compositionally biased region" description="Polar residues" evidence="10">
    <location>
        <begin position="800"/>
        <end position="809"/>
    </location>
</feature>
<dbReference type="InterPro" id="IPR059100">
    <property type="entry name" value="TSP3_bac"/>
</dbReference>
<organism evidence="13 14">
    <name type="scientific">Marinagarivorans cellulosilyticus</name>
    <dbReference type="NCBI Taxonomy" id="2721545"/>
    <lineage>
        <taxon>Bacteria</taxon>
        <taxon>Pseudomonadati</taxon>
        <taxon>Pseudomonadota</taxon>
        <taxon>Gammaproteobacteria</taxon>
        <taxon>Cellvibrionales</taxon>
        <taxon>Cellvibrionaceae</taxon>
        <taxon>Marinagarivorans</taxon>
    </lineage>
</organism>
<feature type="compositionally biased region" description="Polar residues" evidence="10">
    <location>
        <begin position="729"/>
        <end position="746"/>
    </location>
</feature>
<dbReference type="Gene3D" id="3.80.10.10">
    <property type="entry name" value="Ribonuclease Inhibitor"/>
    <property type="match status" value="2"/>
</dbReference>
<name>A0AAN1WGP6_9GAMM</name>
<feature type="compositionally biased region" description="Acidic residues" evidence="10">
    <location>
        <begin position="685"/>
        <end position="695"/>
    </location>
</feature>
<dbReference type="AlphaFoldDB" id="A0AAN1WGP6"/>
<dbReference type="InterPro" id="IPR009003">
    <property type="entry name" value="Peptidase_S1_PA"/>
</dbReference>
<dbReference type="InterPro" id="IPR001254">
    <property type="entry name" value="Trypsin_dom"/>
</dbReference>
<dbReference type="Pfam" id="PF18884">
    <property type="entry name" value="TSP3_bac"/>
    <property type="match status" value="4"/>
</dbReference>
<dbReference type="InterPro" id="IPR025875">
    <property type="entry name" value="Leu-rich_rpt_4"/>
</dbReference>
<feature type="compositionally biased region" description="Polar residues" evidence="10">
    <location>
        <begin position="666"/>
        <end position="680"/>
    </location>
</feature>
<feature type="region of interest" description="Disordered" evidence="10">
    <location>
        <begin position="634"/>
        <end position="746"/>
    </location>
</feature>
<feature type="compositionally biased region" description="Acidic residues" evidence="10">
    <location>
        <begin position="853"/>
        <end position="862"/>
    </location>
</feature>
<dbReference type="Proteomes" id="UP001320119">
    <property type="component" value="Chromosome"/>
</dbReference>
<dbReference type="InterPro" id="IPR001611">
    <property type="entry name" value="Leu-rich_rpt"/>
</dbReference>
<reference evidence="13 14" key="1">
    <citation type="journal article" date="2022" name="IScience">
        <title>An ultrasensitive nanofiber-based assay for enzymatic hydrolysis and deep-sea microbial degradation of cellulose.</title>
        <authorList>
            <person name="Tsudome M."/>
            <person name="Tachioka M."/>
            <person name="Miyazaki M."/>
            <person name="Uchimura K."/>
            <person name="Tsuda M."/>
            <person name="Takaki Y."/>
            <person name="Deguchi S."/>
        </authorList>
    </citation>
    <scope>NUCLEOTIDE SEQUENCE [LARGE SCALE GENOMIC DNA]</scope>
    <source>
        <strain evidence="13 14">GE09</strain>
    </source>
</reference>
<comment type="similarity">
    <text evidence="2">Belongs to the peptidase S1 family.</text>
</comment>
<keyword evidence="8" id="KW-1015">Disulfide bond</keyword>
<feature type="compositionally biased region" description="Acidic residues" evidence="10">
    <location>
        <begin position="652"/>
        <end position="664"/>
    </location>
</feature>
<keyword evidence="9" id="KW-0378">Hydrolase</keyword>
<dbReference type="SMART" id="SM00020">
    <property type="entry name" value="Tryp_SPc"/>
    <property type="match status" value="1"/>
</dbReference>
<dbReference type="InterPro" id="IPR028974">
    <property type="entry name" value="TSP_type-3_rpt"/>
</dbReference>
<evidence type="ECO:0000256" key="6">
    <source>
        <dbReference type="ARBA" id="ARBA00022737"/>
    </source>
</evidence>
<keyword evidence="4" id="KW-0433">Leucine-rich repeat</keyword>
<dbReference type="CDD" id="cd00190">
    <property type="entry name" value="Tryp_SPc"/>
    <property type="match status" value="1"/>
</dbReference>
<dbReference type="FunFam" id="2.40.10.10:FF:000068">
    <property type="entry name" value="transmembrane protease serine 2"/>
    <property type="match status" value="1"/>
</dbReference>
<keyword evidence="14" id="KW-1185">Reference proteome</keyword>
<dbReference type="Pfam" id="PF02412">
    <property type="entry name" value="TSP_3"/>
    <property type="match status" value="4"/>
</dbReference>
<evidence type="ECO:0000256" key="5">
    <source>
        <dbReference type="ARBA" id="ARBA00022729"/>
    </source>
</evidence>
<dbReference type="PROSITE" id="PS51450">
    <property type="entry name" value="LRR"/>
    <property type="match status" value="3"/>
</dbReference>
<dbReference type="InterPro" id="IPR003367">
    <property type="entry name" value="Thrombospondin_3-like_rpt"/>
</dbReference>
<dbReference type="PANTHER" id="PTHR24276">
    <property type="entry name" value="POLYSERASE-RELATED"/>
    <property type="match status" value="1"/>
</dbReference>
<dbReference type="PROSITE" id="PS00134">
    <property type="entry name" value="TRYPSIN_HIS"/>
    <property type="match status" value="1"/>
</dbReference>
<dbReference type="SUPFAM" id="SSF52058">
    <property type="entry name" value="L domain-like"/>
    <property type="match status" value="1"/>
</dbReference>
<dbReference type="InterPro" id="IPR033116">
    <property type="entry name" value="TRYPSIN_SER"/>
</dbReference>
<dbReference type="InterPro" id="IPR043504">
    <property type="entry name" value="Peptidase_S1_PA_chymotrypsin"/>
</dbReference>
<dbReference type="Gene3D" id="2.40.10.10">
    <property type="entry name" value="Trypsin-like serine proteases"/>
    <property type="match status" value="1"/>
</dbReference>
<gene>
    <name evidence="13" type="ORF">MARGE09_P1460</name>
</gene>
<evidence type="ECO:0000256" key="3">
    <source>
        <dbReference type="ARBA" id="ARBA00022525"/>
    </source>
</evidence>
<keyword evidence="6" id="KW-0677">Repeat</keyword>
<dbReference type="InterPro" id="IPR050430">
    <property type="entry name" value="Peptidase_S1"/>
</dbReference>
<dbReference type="FunFam" id="2.40.10.10:FF:000002">
    <property type="entry name" value="Transmembrane protease serine"/>
    <property type="match status" value="1"/>
</dbReference>
<feature type="region of interest" description="Disordered" evidence="10">
    <location>
        <begin position="773"/>
        <end position="881"/>
    </location>
</feature>
<keyword evidence="7" id="KW-0106">Calcium</keyword>
<evidence type="ECO:0000256" key="9">
    <source>
        <dbReference type="RuleBase" id="RU363034"/>
    </source>
</evidence>
<feature type="compositionally biased region" description="Acidic residues" evidence="10">
    <location>
        <begin position="784"/>
        <end position="798"/>
    </location>
</feature>
<dbReference type="PANTHER" id="PTHR24276:SF98">
    <property type="entry name" value="FI18310P1-RELATED"/>
    <property type="match status" value="1"/>
</dbReference>
<keyword evidence="3" id="KW-0964">Secreted</keyword>
<keyword evidence="9" id="KW-0720">Serine protease</keyword>
<feature type="compositionally biased region" description="Polar residues" evidence="10">
    <location>
        <begin position="696"/>
        <end position="705"/>
    </location>
</feature>
<evidence type="ECO:0000256" key="11">
    <source>
        <dbReference type="SAM" id="SignalP"/>
    </source>
</evidence>